<feature type="transmembrane region" description="Helical" evidence="2">
    <location>
        <begin position="97"/>
        <end position="118"/>
    </location>
</feature>
<protein>
    <recommendedName>
        <fullName evidence="5">DUF4878 domain-containing protein</fullName>
    </recommendedName>
</protein>
<evidence type="ECO:0000256" key="1">
    <source>
        <dbReference type="SAM" id="MobiDB-lite"/>
    </source>
</evidence>
<feature type="region of interest" description="Disordered" evidence="1">
    <location>
        <begin position="1"/>
        <end position="89"/>
    </location>
</feature>
<feature type="compositionally biased region" description="Low complexity" evidence="1">
    <location>
        <begin position="9"/>
        <end position="18"/>
    </location>
</feature>
<keyword evidence="4" id="KW-1185">Reference proteome</keyword>
<evidence type="ECO:0000313" key="4">
    <source>
        <dbReference type="Proteomes" id="UP000019277"/>
    </source>
</evidence>
<dbReference type="EMBL" id="AYXG01000065">
    <property type="protein sequence ID" value="EWC62925.1"/>
    <property type="molecule type" value="Genomic_DNA"/>
</dbReference>
<reference evidence="3 4" key="1">
    <citation type="journal article" date="2014" name="Genome Announc.">
        <title>Draft Genome Sequence of the Antitrypanosomally Active Sponge-Associated Bacterium Actinokineospora sp. Strain EG49.</title>
        <authorList>
            <person name="Harjes J."/>
            <person name="Ryu T."/>
            <person name="Abdelmohsen U.R."/>
            <person name="Moitinho-Silva L."/>
            <person name="Horn H."/>
            <person name="Ravasi T."/>
            <person name="Hentschel U."/>
        </authorList>
    </citation>
    <scope>NUCLEOTIDE SEQUENCE [LARGE SCALE GENOMIC DNA]</scope>
    <source>
        <strain evidence="3 4">EG49</strain>
    </source>
</reference>
<keyword evidence="2" id="KW-0472">Membrane</keyword>
<evidence type="ECO:0000256" key="2">
    <source>
        <dbReference type="SAM" id="Phobius"/>
    </source>
</evidence>
<dbReference type="PATRIC" id="fig|909613.9.peg.1770"/>
<accession>W7IPW8</accession>
<sequence length="264" mass="27188">MTYPPQQPGPYGQQPDQPGGWGYGQQPGGQGGYGQGQGQGGYGQGGGYGQPNTGGFAQQDPYAAPDPYSQQTAYQGVGGFPGGPGGQPPKKSNTGMIVAIVAAVVVLLGGAGVGIFFLTRDDDPVTAQPGTSTSAEPTSEDDGPTSTKKSSAPRTTKPADTSGPAEVVEEYMKAYESKSFSAVVGKACEAYKKKYGTDTTSLEDELKPYKIEATPGDEPTVTGSIASGGFKLNLTTDTGTTSEVKIEIKIVKESGTWKFCGEKT</sequence>
<proteinExistence type="predicted"/>
<keyword evidence="2" id="KW-0812">Transmembrane</keyword>
<evidence type="ECO:0008006" key="5">
    <source>
        <dbReference type="Google" id="ProtNLM"/>
    </source>
</evidence>
<feature type="compositionally biased region" description="Polar residues" evidence="1">
    <location>
        <begin position="128"/>
        <end position="137"/>
    </location>
</feature>
<dbReference type="STRING" id="909613.UO65_1759"/>
<keyword evidence="2" id="KW-1133">Transmembrane helix</keyword>
<comment type="caution">
    <text evidence="3">The sequence shown here is derived from an EMBL/GenBank/DDBJ whole genome shotgun (WGS) entry which is preliminary data.</text>
</comment>
<dbReference type="Proteomes" id="UP000019277">
    <property type="component" value="Unassembled WGS sequence"/>
</dbReference>
<dbReference type="eggNOG" id="ENOG5033JIV">
    <property type="taxonomic scope" value="Bacteria"/>
</dbReference>
<dbReference type="AlphaFoldDB" id="W7IPW8"/>
<feature type="region of interest" description="Disordered" evidence="1">
    <location>
        <begin position="121"/>
        <end position="165"/>
    </location>
</feature>
<feature type="compositionally biased region" description="Gly residues" evidence="1">
    <location>
        <begin position="19"/>
        <end position="49"/>
    </location>
</feature>
<feature type="compositionally biased region" description="Polar residues" evidence="1">
    <location>
        <begin position="144"/>
        <end position="154"/>
    </location>
</feature>
<name>W7IPW8_9PSEU</name>
<feature type="compositionally biased region" description="Gly residues" evidence="1">
    <location>
        <begin position="76"/>
        <end position="85"/>
    </location>
</feature>
<gene>
    <name evidence="3" type="ORF">UO65_1759</name>
</gene>
<dbReference type="RefSeq" id="WP_052020913.1">
    <property type="nucleotide sequence ID" value="NZ_AYXG01000065.1"/>
</dbReference>
<evidence type="ECO:0000313" key="3">
    <source>
        <dbReference type="EMBL" id="EWC62925.1"/>
    </source>
</evidence>
<organism evidence="3 4">
    <name type="scientific">Actinokineospora spheciospongiae</name>
    <dbReference type="NCBI Taxonomy" id="909613"/>
    <lineage>
        <taxon>Bacteria</taxon>
        <taxon>Bacillati</taxon>
        <taxon>Actinomycetota</taxon>
        <taxon>Actinomycetes</taxon>
        <taxon>Pseudonocardiales</taxon>
        <taxon>Pseudonocardiaceae</taxon>
        <taxon>Actinokineospora</taxon>
    </lineage>
</organism>